<dbReference type="SUPFAM" id="SSF49354">
    <property type="entry name" value="PapD-like"/>
    <property type="match status" value="1"/>
</dbReference>
<dbReference type="Proteomes" id="UP000373449">
    <property type="component" value="Unassembled WGS sequence"/>
</dbReference>
<keyword evidence="5" id="KW-0143">Chaperone</keyword>
<evidence type="ECO:0000256" key="6">
    <source>
        <dbReference type="ARBA" id="ARBA00023319"/>
    </source>
</evidence>
<dbReference type="STRING" id="1111728.GCA_000427805_02633"/>
<evidence type="ECO:0000256" key="2">
    <source>
        <dbReference type="ARBA" id="ARBA00007399"/>
    </source>
</evidence>
<feature type="domain" description="Pili assembly chaperone N-terminal" evidence="8">
    <location>
        <begin position="31"/>
        <end position="158"/>
    </location>
</feature>
<evidence type="ECO:0000313" key="11">
    <source>
        <dbReference type="EMBL" id="VFS45934.1"/>
    </source>
</evidence>
<comment type="subcellular location">
    <subcellularLocation>
        <location evidence="1">Periplasm</location>
    </subcellularLocation>
</comment>
<dbReference type="PANTHER" id="PTHR30251:SF9">
    <property type="entry name" value="CHAPERONE PROTEIN CAF1M"/>
    <property type="match status" value="1"/>
</dbReference>
<sequence length="247" mass="28190">MSIRRLITFILLLILSQTLPAYAETPVGFRFSNMRIVFLEKVNGGAFVELENANKDPYLIQSWIVAADEQTGLPMDKNTQQSAVPFVITPPLHRLEVGERYRWRIQRVGNQGLASDRESIFYVALKAIPTTDKQAQDKGEFVLSPVIYQKLLYRPAALEELRTDMLADKATFRREGNQLVVRNDSPLYMTFATLQVGDYQMPESELYKMVPPFAEQRYPLPASAKGNVMWRLLNEYGIATKAELKPL</sequence>
<evidence type="ECO:0000256" key="3">
    <source>
        <dbReference type="ARBA" id="ARBA00022729"/>
    </source>
</evidence>
<dbReference type="SUPFAM" id="SSF49584">
    <property type="entry name" value="Periplasmic chaperone C-domain"/>
    <property type="match status" value="1"/>
</dbReference>
<protein>
    <submittedName>
        <fullName evidence="11">Chaperone protein fimC</fullName>
    </submittedName>
    <submittedName>
        <fullName evidence="10">Molecular chaperone</fullName>
    </submittedName>
</protein>
<evidence type="ECO:0000313" key="12">
    <source>
        <dbReference type="Proteomes" id="UP000224974"/>
    </source>
</evidence>
<evidence type="ECO:0000256" key="1">
    <source>
        <dbReference type="ARBA" id="ARBA00004418"/>
    </source>
</evidence>
<keyword evidence="12" id="KW-1185">Reference proteome</keyword>
<evidence type="ECO:0000313" key="13">
    <source>
        <dbReference type="Proteomes" id="UP000373449"/>
    </source>
</evidence>
<dbReference type="Pfam" id="PF00345">
    <property type="entry name" value="PapD_N"/>
    <property type="match status" value="1"/>
</dbReference>
<dbReference type="AlphaFoldDB" id="A0A2C6DI67"/>
<evidence type="ECO:0000256" key="5">
    <source>
        <dbReference type="ARBA" id="ARBA00023186"/>
    </source>
</evidence>
<name>A0A2C6DI67_9GAMM</name>
<feature type="chain" id="PRO_5036036598" evidence="7">
    <location>
        <begin position="24"/>
        <end position="247"/>
    </location>
</feature>
<gene>
    <name evidence="11" type="primary">fimC_1</name>
    <name evidence="10" type="ORF">CRN84_01640</name>
    <name evidence="11" type="ORF">NCTC12282_00821</name>
</gene>
<feature type="domain" description="Pili assembly chaperone C-terminal" evidence="9">
    <location>
        <begin position="181"/>
        <end position="239"/>
    </location>
</feature>
<dbReference type="GO" id="GO:0030288">
    <property type="term" value="C:outer membrane-bounded periplasmic space"/>
    <property type="evidence" value="ECO:0007669"/>
    <property type="project" value="InterPro"/>
</dbReference>
<evidence type="ECO:0000259" key="9">
    <source>
        <dbReference type="Pfam" id="PF02753"/>
    </source>
</evidence>
<dbReference type="Pfam" id="PF02753">
    <property type="entry name" value="PapD_C"/>
    <property type="match status" value="1"/>
</dbReference>
<dbReference type="RefSeq" id="WP_029093332.1">
    <property type="nucleotide sequence ID" value="NZ_CAADJA010000002.1"/>
</dbReference>
<dbReference type="Proteomes" id="UP000224974">
    <property type="component" value="Unassembled WGS sequence"/>
</dbReference>
<reference evidence="10" key="2">
    <citation type="submission" date="2017-09" db="EMBL/GenBank/DDBJ databases">
        <title>FDA dAtabase for Regulatory Grade micrObial Sequences (FDA-ARGOS): Supporting development and validation of Infectious Disease Dx tests.</title>
        <authorList>
            <person name="Minogue T."/>
            <person name="Wolcott M."/>
            <person name="Wasieloski L."/>
            <person name="Aguilar W."/>
            <person name="Moore D."/>
            <person name="Tallon L.J."/>
            <person name="Sadzewicz L."/>
            <person name="Ott S."/>
            <person name="Zhao X."/>
            <person name="Nagaraj S."/>
            <person name="Vavikolanu K."/>
            <person name="Aluvathingal J."/>
            <person name="Nadendla S."/>
            <person name="Sichtig H."/>
        </authorList>
    </citation>
    <scope>NUCLEOTIDE SEQUENCE</scope>
    <source>
        <strain evidence="10">FDAARGOS_387</strain>
    </source>
</reference>
<feature type="signal peptide" evidence="7">
    <location>
        <begin position="1"/>
        <end position="23"/>
    </location>
</feature>
<dbReference type="PRINTS" id="PR00969">
    <property type="entry name" value="CHAPERONPILI"/>
</dbReference>
<keyword evidence="3 7" id="KW-0732">Signal</keyword>
<dbReference type="PANTHER" id="PTHR30251">
    <property type="entry name" value="PILUS ASSEMBLY CHAPERONE"/>
    <property type="match status" value="1"/>
</dbReference>
<dbReference type="Gene3D" id="2.60.40.10">
    <property type="entry name" value="Immunoglobulins"/>
    <property type="match status" value="2"/>
</dbReference>
<dbReference type="InterPro" id="IPR001829">
    <property type="entry name" value="Pili_assmbl_chaperone_bac"/>
</dbReference>
<evidence type="ECO:0000259" key="8">
    <source>
        <dbReference type="Pfam" id="PF00345"/>
    </source>
</evidence>
<dbReference type="EMBL" id="PDDX01000001">
    <property type="protein sequence ID" value="PHI28135.1"/>
    <property type="molecule type" value="Genomic_DNA"/>
</dbReference>
<evidence type="ECO:0000256" key="7">
    <source>
        <dbReference type="SAM" id="SignalP"/>
    </source>
</evidence>
<reference evidence="12" key="1">
    <citation type="submission" date="2017-09" db="EMBL/GenBank/DDBJ databases">
        <title>FDA dAtabase for Regulatory Grade micrObial Sequences (FDA-ARGOS): Supporting development and validation of Infectious Disease Dx tests.</title>
        <authorList>
            <person name="Minogue T."/>
            <person name="Wolcott M."/>
            <person name="Wasieloski L."/>
            <person name="Aguilar W."/>
            <person name="Moore D."/>
            <person name="Tallon L."/>
            <person name="Sadzewicz L."/>
            <person name="Ott S."/>
            <person name="Zhao X."/>
            <person name="Nagaraj S."/>
            <person name="Vavikolanu K."/>
            <person name="Aluvathingal J."/>
            <person name="Nadendla S."/>
            <person name="Sichtig H."/>
        </authorList>
    </citation>
    <scope>NUCLEOTIDE SEQUENCE [LARGE SCALE GENOMIC DNA]</scope>
    <source>
        <strain evidence="12">FDAARGOS_387</strain>
    </source>
</reference>
<dbReference type="InterPro" id="IPR013783">
    <property type="entry name" value="Ig-like_fold"/>
</dbReference>
<dbReference type="GO" id="GO:0071555">
    <property type="term" value="P:cell wall organization"/>
    <property type="evidence" value="ECO:0007669"/>
    <property type="project" value="InterPro"/>
</dbReference>
<dbReference type="OrthoDB" id="6466280at2"/>
<dbReference type="EMBL" id="CAADJA010000002">
    <property type="protein sequence ID" value="VFS45934.1"/>
    <property type="molecule type" value="Genomic_DNA"/>
</dbReference>
<comment type="similarity">
    <text evidence="2">Belongs to the periplasmic pilus chaperone family.</text>
</comment>
<keyword evidence="4" id="KW-0574">Periplasm</keyword>
<evidence type="ECO:0000313" key="10">
    <source>
        <dbReference type="EMBL" id="PHI28135.1"/>
    </source>
</evidence>
<dbReference type="InterPro" id="IPR050643">
    <property type="entry name" value="Periplasmic_pilus_chap"/>
</dbReference>
<evidence type="ECO:0000256" key="4">
    <source>
        <dbReference type="ARBA" id="ARBA00022764"/>
    </source>
</evidence>
<organism evidence="10 12">
    <name type="scientific">Budvicia aquatica</name>
    <dbReference type="NCBI Taxonomy" id="82979"/>
    <lineage>
        <taxon>Bacteria</taxon>
        <taxon>Pseudomonadati</taxon>
        <taxon>Pseudomonadota</taxon>
        <taxon>Gammaproteobacteria</taxon>
        <taxon>Enterobacterales</taxon>
        <taxon>Budviciaceae</taxon>
        <taxon>Budvicia</taxon>
    </lineage>
</organism>
<accession>A0A2C6DI67</accession>
<dbReference type="InterPro" id="IPR036316">
    <property type="entry name" value="Pili_assmbl_chap_C_dom_sf"/>
</dbReference>
<dbReference type="InterPro" id="IPR008962">
    <property type="entry name" value="PapD-like_sf"/>
</dbReference>
<dbReference type="InterPro" id="IPR016147">
    <property type="entry name" value="Pili_assmbl_chaperone_N"/>
</dbReference>
<keyword evidence="6" id="KW-0393">Immunoglobulin domain</keyword>
<dbReference type="InterPro" id="IPR016148">
    <property type="entry name" value="Pili_assmbl_chaperone_C"/>
</dbReference>
<reference evidence="11 13" key="3">
    <citation type="submission" date="2019-03" db="EMBL/GenBank/DDBJ databases">
        <authorList>
            <consortium name="Pathogen Informatics"/>
        </authorList>
    </citation>
    <scope>NUCLEOTIDE SEQUENCE [LARGE SCALE GENOMIC DNA]</scope>
    <source>
        <strain evidence="11 13">NCTC12282</strain>
    </source>
</reference>
<proteinExistence type="inferred from homology"/>